<accession>A0ACD4NSS1</accession>
<gene>
    <name evidence="1" type="primary">gluQRS</name>
    <name evidence="1" type="ORF">OXU80_06270</name>
</gene>
<evidence type="ECO:0000313" key="1">
    <source>
        <dbReference type="EMBL" id="WAJ29823.1"/>
    </source>
</evidence>
<organism evidence="1 2">
    <name type="scientific">Antarcticirhabdus aurantiaca</name>
    <dbReference type="NCBI Taxonomy" id="2606717"/>
    <lineage>
        <taxon>Bacteria</taxon>
        <taxon>Pseudomonadati</taxon>
        <taxon>Pseudomonadota</taxon>
        <taxon>Alphaproteobacteria</taxon>
        <taxon>Hyphomicrobiales</taxon>
        <taxon>Aurantimonadaceae</taxon>
        <taxon>Antarcticirhabdus</taxon>
    </lineage>
</organism>
<dbReference type="EMBL" id="CP113520">
    <property type="protein sequence ID" value="WAJ29823.1"/>
    <property type="molecule type" value="Genomic_DNA"/>
</dbReference>
<evidence type="ECO:0000313" key="2">
    <source>
        <dbReference type="Proteomes" id="UP001163223"/>
    </source>
</evidence>
<keyword evidence="1" id="KW-0436">Ligase</keyword>
<keyword evidence="2" id="KW-1185">Reference proteome</keyword>
<name>A0ACD4NSS1_9HYPH</name>
<reference evidence="1" key="1">
    <citation type="submission" date="2022-11" db="EMBL/GenBank/DDBJ databases">
        <title>beta-Carotene-producing bacterium, Jeongeuplla avenae sp. nov., alleviates the salt stress of Arabidopsis seedlings.</title>
        <authorList>
            <person name="Jiang L."/>
            <person name="Lee J."/>
        </authorList>
    </citation>
    <scope>NUCLEOTIDE SEQUENCE</scope>
    <source>
        <strain evidence="1">DY_R2A_6</strain>
    </source>
</reference>
<protein>
    <submittedName>
        <fullName evidence="1">tRNA glutamyl-Q(34) synthetase GluQRS</fullName>
        <ecNumber evidence="1">6.1.1.-</ecNumber>
    </submittedName>
</protein>
<dbReference type="EC" id="6.1.1.-" evidence="1"/>
<dbReference type="Proteomes" id="UP001163223">
    <property type="component" value="Chromosome"/>
</dbReference>
<sequence length="316" mass="34432">MLAGPSPDRGSDALVFRFAPSPNGDLHLGHAFSAVLDHRMARAAGGRFLLRLEDIDTARCTPAFEAGILDDLAFLGLDWDGPPRRQSEHFARYRGALAELEARDLIYPAFMTRGEVRAHALRHAARTGDPWPRDPDGAPLYPRLDRDLGPAERRERMASGAPFAWRLDMARAAALVGPLDFVETSEVGEAAGPHRVAAQPERWGDVVLGRKDVPASYHLAVVLDDADQGVTNVVRGRDLFEATSVHRVLQALFGLPVPTYHHHRLIRDAEGAKLSKSRAAPSLRSLREKGALAEDILAMVGLAGRAPVSPGSRARR</sequence>
<proteinExistence type="predicted"/>